<proteinExistence type="inferred from homology"/>
<dbReference type="InterPro" id="IPR002068">
    <property type="entry name" value="A-crystallin/Hsp20_dom"/>
</dbReference>
<dbReference type="CDD" id="cd06464">
    <property type="entry name" value="ACD_sHsps-like"/>
    <property type="match status" value="1"/>
</dbReference>
<accession>A0A151AJ72</accession>
<sequence length="162" mass="17280">MTMKVWEIGKSVGNHIAESVGRVSSRVQESRPLAVDLLEGEEAYLAVFDAPGVSSGDVQVRFSNGEVLVRLERFREFHEGFEMRLPGRGLSLDGSVRLPEGAAIDAEAATATLKENGTLHVRIPKGESDATTVTIEDADGIDAESPDDEAETPDDTSVGTPA</sequence>
<evidence type="ECO:0000313" key="5">
    <source>
        <dbReference type="EMBL" id="KYH27726.1"/>
    </source>
</evidence>
<feature type="region of interest" description="Disordered" evidence="3">
    <location>
        <begin position="125"/>
        <end position="162"/>
    </location>
</feature>
<dbReference type="PATRIC" id="fig|1008153.3.peg.398"/>
<dbReference type="Gene3D" id="2.60.40.790">
    <property type="match status" value="1"/>
</dbReference>
<dbReference type="PROSITE" id="PS01031">
    <property type="entry name" value="SHSP"/>
    <property type="match status" value="1"/>
</dbReference>
<evidence type="ECO:0000259" key="4">
    <source>
        <dbReference type="PROSITE" id="PS01031"/>
    </source>
</evidence>
<dbReference type="RefSeq" id="WP_066378843.1">
    <property type="nucleotide sequence ID" value="NZ_LTAZ01000001.1"/>
</dbReference>
<reference evidence="5 6" key="1">
    <citation type="submission" date="2016-02" db="EMBL/GenBank/DDBJ databases">
        <title>Genome sequence of Halalkalicoccus paucihalophilus DSM 24557.</title>
        <authorList>
            <person name="Poehlein A."/>
            <person name="Daniel R."/>
        </authorList>
    </citation>
    <scope>NUCLEOTIDE SEQUENCE [LARGE SCALE GENOMIC DNA]</scope>
    <source>
        <strain evidence="5 6">DSM 24557</strain>
    </source>
</reference>
<gene>
    <name evidence="5" type="ORF">HAPAU_03940</name>
</gene>
<dbReference type="EMBL" id="LTAZ01000001">
    <property type="protein sequence ID" value="KYH27726.1"/>
    <property type="molecule type" value="Genomic_DNA"/>
</dbReference>
<evidence type="ECO:0000256" key="1">
    <source>
        <dbReference type="PROSITE-ProRule" id="PRU00285"/>
    </source>
</evidence>
<dbReference type="AlphaFoldDB" id="A0A151AJ72"/>
<dbReference type="Pfam" id="PF00011">
    <property type="entry name" value="HSP20"/>
    <property type="match status" value="1"/>
</dbReference>
<name>A0A151AJ72_9EURY</name>
<organism evidence="5 6">
    <name type="scientific">Halalkalicoccus paucihalophilus</name>
    <dbReference type="NCBI Taxonomy" id="1008153"/>
    <lineage>
        <taxon>Archaea</taxon>
        <taxon>Methanobacteriati</taxon>
        <taxon>Methanobacteriota</taxon>
        <taxon>Stenosarchaea group</taxon>
        <taxon>Halobacteria</taxon>
        <taxon>Halobacteriales</taxon>
        <taxon>Halococcaceae</taxon>
        <taxon>Halalkalicoccus</taxon>
    </lineage>
</organism>
<dbReference type="InterPro" id="IPR008978">
    <property type="entry name" value="HSP20-like_chaperone"/>
</dbReference>
<protein>
    <submittedName>
        <fullName evidence="5">Hsp20/alpha crystallin family protein</fullName>
    </submittedName>
</protein>
<evidence type="ECO:0000313" key="6">
    <source>
        <dbReference type="Proteomes" id="UP000075321"/>
    </source>
</evidence>
<dbReference type="OrthoDB" id="210205at2157"/>
<dbReference type="SUPFAM" id="SSF49764">
    <property type="entry name" value="HSP20-like chaperones"/>
    <property type="match status" value="1"/>
</dbReference>
<feature type="compositionally biased region" description="Acidic residues" evidence="3">
    <location>
        <begin position="136"/>
        <end position="154"/>
    </location>
</feature>
<dbReference type="Proteomes" id="UP000075321">
    <property type="component" value="Unassembled WGS sequence"/>
</dbReference>
<comment type="similarity">
    <text evidence="1 2">Belongs to the small heat shock protein (HSP20) family.</text>
</comment>
<evidence type="ECO:0000256" key="2">
    <source>
        <dbReference type="RuleBase" id="RU003616"/>
    </source>
</evidence>
<comment type="caution">
    <text evidence="5">The sequence shown here is derived from an EMBL/GenBank/DDBJ whole genome shotgun (WGS) entry which is preliminary data.</text>
</comment>
<keyword evidence="6" id="KW-1185">Reference proteome</keyword>
<feature type="domain" description="SHSP" evidence="4">
    <location>
        <begin position="24"/>
        <end position="144"/>
    </location>
</feature>
<evidence type="ECO:0000256" key="3">
    <source>
        <dbReference type="SAM" id="MobiDB-lite"/>
    </source>
</evidence>